<dbReference type="Gene3D" id="3.30.160.150">
    <property type="entry name" value="Lipoprotein like domain"/>
    <property type="match status" value="1"/>
</dbReference>
<dbReference type="GO" id="GO:0001530">
    <property type="term" value="F:lipopolysaccharide binding"/>
    <property type="evidence" value="ECO:0007669"/>
    <property type="project" value="TreeGrafter"/>
</dbReference>
<dbReference type="OrthoDB" id="7349153at2"/>
<dbReference type="Pfam" id="PF04390">
    <property type="entry name" value="LptE"/>
    <property type="match status" value="1"/>
</dbReference>
<dbReference type="PANTHER" id="PTHR38098">
    <property type="entry name" value="LPS-ASSEMBLY LIPOPROTEIN LPTE"/>
    <property type="match status" value="1"/>
</dbReference>
<comment type="function">
    <text evidence="6">Together with LptD, is involved in the assembly of lipopolysaccharide (LPS) at the surface of the outer membrane. Required for the proper assembly of LptD. Binds LPS and may serve as the LPS recognition site at the outer membrane.</text>
</comment>
<dbReference type="AlphaFoldDB" id="A0A091BDP9"/>
<dbReference type="HAMAP" id="MF_01186">
    <property type="entry name" value="LPS_assembly_LptE"/>
    <property type="match status" value="1"/>
</dbReference>
<proteinExistence type="inferred from homology"/>
<keyword evidence="1 6" id="KW-0732">Signal</keyword>
<dbReference type="GO" id="GO:0009279">
    <property type="term" value="C:cell outer membrane"/>
    <property type="evidence" value="ECO:0007669"/>
    <property type="project" value="UniProtKB-SubCell"/>
</dbReference>
<dbReference type="InterPro" id="IPR007485">
    <property type="entry name" value="LPS_assembly_LptE"/>
</dbReference>
<comment type="subunit">
    <text evidence="6">Component of the lipopolysaccharide transport and assembly complex. Interacts with LptD.</text>
</comment>
<evidence type="ECO:0000256" key="6">
    <source>
        <dbReference type="HAMAP-Rule" id="MF_01186"/>
    </source>
</evidence>
<accession>A0A091BDP9</accession>
<gene>
    <name evidence="6" type="primary">lptE</name>
    <name evidence="7" type="ORF">P873_09830</name>
</gene>
<name>A0A091BDP9_9GAMM</name>
<evidence type="ECO:0000256" key="4">
    <source>
        <dbReference type="ARBA" id="ARBA00023237"/>
    </source>
</evidence>
<evidence type="ECO:0000256" key="5">
    <source>
        <dbReference type="ARBA" id="ARBA00023288"/>
    </source>
</evidence>
<dbReference type="STRING" id="1121013.GCA_000426365_00066"/>
<comment type="caution">
    <text evidence="7">The sequence shown here is derived from an EMBL/GenBank/DDBJ whole genome shotgun (WGS) entry which is preliminary data.</text>
</comment>
<evidence type="ECO:0000256" key="3">
    <source>
        <dbReference type="ARBA" id="ARBA00023139"/>
    </source>
</evidence>
<organism evidence="7 8">
    <name type="scientific">Arenimonas composti TR7-09 = DSM 18010</name>
    <dbReference type="NCBI Taxonomy" id="1121013"/>
    <lineage>
        <taxon>Bacteria</taxon>
        <taxon>Pseudomonadati</taxon>
        <taxon>Pseudomonadota</taxon>
        <taxon>Gammaproteobacteria</taxon>
        <taxon>Lysobacterales</taxon>
        <taxon>Lysobacteraceae</taxon>
        <taxon>Arenimonas</taxon>
    </lineage>
</organism>
<dbReference type="GO" id="GO:0043165">
    <property type="term" value="P:Gram-negative-bacterium-type cell outer membrane assembly"/>
    <property type="evidence" value="ECO:0007669"/>
    <property type="project" value="UniProtKB-UniRule"/>
</dbReference>
<keyword evidence="2 6" id="KW-0472">Membrane</keyword>
<comment type="similarity">
    <text evidence="6">Belongs to the LptE lipoprotein family.</text>
</comment>
<evidence type="ECO:0000313" key="7">
    <source>
        <dbReference type="EMBL" id="KFN49657.1"/>
    </source>
</evidence>
<protein>
    <recommendedName>
        <fullName evidence="6">LPS-assembly lipoprotein LptE</fullName>
    </recommendedName>
</protein>
<evidence type="ECO:0000256" key="2">
    <source>
        <dbReference type="ARBA" id="ARBA00023136"/>
    </source>
</evidence>
<dbReference type="EMBL" id="AWXU01000031">
    <property type="protein sequence ID" value="KFN49657.1"/>
    <property type="molecule type" value="Genomic_DNA"/>
</dbReference>
<comment type="subcellular location">
    <subcellularLocation>
        <location evidence="6">Cell outer membrane</location>
        <topology evidence="6">Lipid-anchor</topology>
    </subcellularLocation>
</comment>
<dbReference type="eggNOG" id="COG2980">
    <property type="taxonomic scope" value="Bacteria"/>
</dbReference>
<keyword evidence="5 6" id="KW-0449">Lipoprotein</keyword>
<dbReference type="PROSITE" id="PS51257">
    <property type="entry name" value="PROKAR_LIPOPROTEIN"/>
    <property type="match status" value="1"/>
</dbReference>
<keyword evidence="4 6" id="KW-0998">Cell outer membrane</keyword>
<evidence type="ECO:0000313" key="8">
    <source>
        <dbReference type="Proteomes" id="UP000029391"/>
    </source>
</evidence>
<dbReference type="PANTHER" id="PTHR38098:SF1">
    <property type="entry name" value="LPS-ASSEMBLY LIPOPROTEIN LPTE"/>
    <property type="match status" value="1"/>
</dbReference>
<dbReference type="GO" id="GO:1990351">
    <property type="term" value="C:transporter complex"/>
    <property type="evidence" value="ECO:0007669"/>
    <property type="project" value="TreeGrafter"/>
</dbReference>
<keyword evidence="8" id="KW-1185">Reference proteome</keyword>
<dbReference type="Proteomes" id="UP000029391">
    <property type="component" value="Unassembled WGS sequence"/>
</dbReference>
<dbReference type="GO" id="GO:0015920">
    <property type="term" value="P:lipopolysaccharide transport"/>
    <property type="evidence" value="ECO:0007669"/>
    <property type="project" value="TreeGrafter"/>
</dbReference>
<keyword evidence="3 6" id="KW-0564">Palmitate</keyword>
<sequence length="163" mass="17806">MIRKLLPFALLVLLAGCGFHPRGTLAVADGLGPVRVAAADPYSPLAYELATALRRAGATPAADGQPGATVQVLEEKMHTRPLTVDAVVRVREYETRYTVRFEVRGADGQVRVPAQEVELSRDYTYDALQPAGSPAEQELLQEELRRDMVAAILRRIDAVLRAD</sequence>
<reference evidence="7 8" key="1">
    <citation type="submission" date="2013-09" db="EMBL/GenBank/DDBJ databases">
        <title>Genome sequencing of Arenimonas composti.</title>
        <authorList>
            <person name="Chen F."/>
            <person name="Wang G."/>
        </authorList>
    </citation>
    <scope>NUCLEOTIDE SEQUENCE [LARGE SCALE GENOMIC DNA]</scope>
    <source>
        <strain evidence="7 8">TR7-09</strain>
    </source>
</reference>
<dbReference type="RefSeq" id="WP_043797674.1">
    <property type="nucleotide sequence ID" value="NZ_AUFF01000001.1"/>
</dbReference>
<evidence type="ECO:0000256" key="1">
    <source>
        <dbReference type="ARBA" id="ARBA00022729"/>
    </source>
</evidence>